<name>A0A2G8JPI9_STIJA</name>
<keyword evidence="2" id="KW-0325">Glycoprotein</keyword>
<reference evidence="4 5" key="1">
    <citation type="journal article" date="2017" name="PLoS Biol.">
        <title>The sea cucumber genome provides insights into morphological evolution and visceral regeneration.</title>
        <authorList>
            <person name="Zhang X."/>
            <person name="Sun L."/>
            <person name="Yuan J."/>
            <person name="Sun Y."/>
            <person name="Gao Y."/>
            <person name="Zhang L."/>
            <person name="Li S."/>
            <person name="Dai H."/>
            <person name="Hamel J.F."/>
            <person name="Liu C."/>
            <person name="Yu Y."/>
            <person name="Liu S."/>
            <person name="Lin W."/>
            <person name="Guo K."/>
            <person name="Jin S."/>
            <person name="Xu P."/>
            <person name="Storey K.B."/>
            <person name="Huan P."/>
            <person name="Zhang T."/>
            <person name="Zhou Y."/>
            <person name="Zhang J."/>
            <person name="Lin C."/>
            <person name="Li X."/>
            <person name="Xing L."/>
            <person name="Huo D."/>
            <person name="Sun M."/>
            <person name="Wang L."/>
            <person name="Mercier A."/>
            <person name="Li F."/>
            <person name="Yang H."/>
            <person name="Xiang J."/>
        </authorList>
    </citation>
    <scope>NUCLEOTIDE SEQUENCE [LARGE SCALE GENOMIC DNA]</scope>
    <source>
        <strain evidence="4">Shaxun</strain>
        <tissue evidence="4">Muscle</tissue>
    </source>
</reference>
<dbReference type="SMART" id="SM00832">
    <property type="entry name" value="C8"/>
    <property type="match status" value="1"/>
</dbReference>
<dbReference type="AlphaFoldDB" id="A0A2G8JPI9"/>
<evidence type="ECO:0000313" key="5">
    <source>
        <dbReference type="Proteomes" id="UP000230750"/>
    </source>
</evidence>
<keyword evidence="1" id="KW-1015">Disulfide bond</keyword>
<evidence type="ECO:0000259" key="3">
    <source>
        <dbReference type="PROSITE" id="PS51233"/>
    </source>
</evidence>
<sequence>MGLTCGMCGTCSGKTEDELSLPNGNLATTLEEFGASYRVSNDCEISVVSENPCKFNSSQEIYARDVCHMLIRNPGPFSPCFDTANPMVYYNACVMDVCVTGKDSMLCPVLVNYGRICERMGISVSNWMEKSPHCLEIDILELEYAEINNLSTGKRKKRATAYVECPKGADYVPCDVTIGKRTTCGKPPLCDPQQPTMMCVCAAPMLLMNGECVPDESECYCESPIGGALKVVIQQARFNRILSTTDIPSIDR</sequence>
<dbReference type="STRING" id="307972.A0A2G8JPI9"/>
<proteinExistence type="predicted"/>
<dbReference type="PROSITE" id="PS51233">
    <property type="entry name" value="VWFD"/>
    <property type="match status" value="1"/>
</dbReference>
<evidence type="ECO:0000313" key="4">
    <source>
        <dbReference type="EMBL" id="PIK37667.1"/>
    </source>
</evidence>
<gene>
    <name evidence="4" type="ORF">BSL78_25498</name>
</gene>
<organism evidence="4 5">
    <name type="scientific">Stichopus japonicus</name>
    <name type="common">Sea cucumber</name>
    <dbReference type="NCBI Taxonomy" id="307972"/>
    <lineage>
        <taxon>Eukaryota</taxon>
        <taxon>Metazoa</taxon>
        <taxon>Echinodermata</taxon>
        <taxon>Eleutherozoa</taxon>
        <taxon>Echinozoa</taxon>
        <taxon>Holothuroidea</taxon>
        <taxon>Aspidochirotacea</taxon>
        <taxon>Aspidochirotida</taxon>
        <taxon>Stichopodidae</taxon>
        <taxon>Apostichopus</taxon>
    </lineage>
</organism>
<dbReference type="OrthoDB" id="6262482at2759"/>
<dbReference type="EMBL" id="MRZV01001470">
    <property type="protein sequence ID" value="PIK37667.1"/>
    <property type="molecule type" value="Genomic_DNA"/>
</dbReference>
<dbReference type="Pfam" id="PF08742">
    <property type="entry name" value="C8"/>
    <property type="match status" value="1"/>
</dbReference>
<feature type="domain" description="VWFD" evidence="3">
    <location>
        <begin position="1"/>
        <end position="44"/>
    </location>
</feature>
<comment type="caution">
    <text evidence="4">The sequence shown here is derived from an EMBL/GenBank/DDBJ whole genome shotgun (WGS) entry which is preliminary data.</text>
</comment>
<accession>A0A2G8JPI9</accession>
<evidence type="ECO:0000256" key="1">
    <source>
        <dbReference type="ARBA" id="ARBA00023157"/>
    </source>
</evidence>
<dbReference type="PANTHER" id="PTHR11339">
    <property type="entry name" value="EXTRACELLULAR MATRIX GLYCOPROTEIN RELATED"/>
    <property type="match status" value="1"/>
</dbReference>
<evidence type="ECO:0000256" key="2">
    <source>
        <dbReference type="ARBA" id="ARBA00023180"/>
    </source>
</evidence>
<protein>
    <submittedName>
        <fullName evidence="4">Putative IgGFc-binding protein</fullName>
    </submittedName>
</protein>
<keyword evidence="5" id="KW-1185">Reference proteome</keyword>
<dbReference type="InterPro" id="IPR001846">
    <property type="entry name" value="VWF_type-D"/>
</dbReference>
<dbReference type="Proteomes" id="UP000230750">
    <property type="component" value="Unassembled WGS sequence"/>
</dbReference>
<dbReference type="InterPro" id="IPR050780">
    <property type="entry name" value="Mucin_vWF_Thrombospondin_sf"/>
</dbReference>
<dbReference type="InterPro" id="IPR014853">
    <property type="entry name" value="VWF/SSPO/ZAN-like_Cys-rich_dom"/>
</dbReference>